<dbReference type="SUPFAM" id="SSF81321">
    <property type="entry name" value="Family A G protein-coupled receptor-like"/>
    <property type="match status" value="1"/>
</dbReference>
<feature type="transmembrane region" description="Helical" evidence="10">
    <location>
        <begin position="376"/>
        <end position="396"/>
    </location>
</feature>
<evidence type="ECO:0000259" key="11">
    <source>
        <dbReference type="PROSITE" id="PS50262"/>
    </source>
</evidence>
<keyword evidence="5 9" id="KW-0297">G-protein coupled receptor</keyword>
<evidence type="ECO:0000256" key="7">
    <source>
        <dbReference type="ARBA" id="ARBA00023170"/>
    </source>
</evidence>
<dbReference type="PANTHER" id="PTHR45695:SF15">
    <property type="entry name" value="OPSIN RH2"/>
    <property type="match status" value="1"/>
</dbReference>
<evidence type="ECO:0000256" key="5">
    <source>
        <dbReference type="ARBA" id="ARBA00023040"/>
    </source>
</evidence>
<dbReference type="InterPro" id="IPR017452">
    <property type="entry name" value="GPCR_Rhodpsn_7TM"/>
</dbReference>
<sequence>MYHKKELNPKFLTKESLSLAALSDRKTTRMEDLSGEDIVTWPDMSLTVNSNRTKEDNLTDINETCTNLYCIPDEDYIELIEEYIFPTPYEWILISLHMTVFVVGLVGNALVCLSVYRNLSMRTVTNYFIVNLAVADFLVILICLPPTVLWDVTETWFFGPVMCKLVVYLQSVSVSVSVLTLTFISLDRWYAICFPLRFKSTTARAKTVILLIWIGSFLLVLPDVIVLETRPNPNLQVDTHYLMDCTYTWDQFYTRIYQLYIVGTLYVAPFLLMTVTYFQIARVLWNKNIPGSAEAEGTRQQSRSVTLNQSCRNGKLRICSVNPSCEGQIQSRQKAAKMLIAVVVIFGICYLPVHLINTLRYTIGLPQTHATSVVSLLSHWLCYANSATNPIIYNFMSAKFRKEFKNTFKCKCKGHSYRGRSRGTANTFNSRYTSSKTQCENIHMNSMRRFT</sequence>
<comment type="similarity">
    <text evidence="2 9">Belongs to the G-protein coupled receptor 1 family.</text>
</comment>
<keyword evidence="12" id="KW-1185">Reference proteome</keyword>
<comment type="subcellular location">
    <subcellularLocation>
        <location evidence="1">Membrane</location>
        <topology evidence="1">Multi-pass membrane protein</topology>
    </subcellularLocation>
</comment>
<evidence type="ECO:0000256" key="9">
    <source>
        <dbReference type="RuleBase" id="RU000688"/>
    </source>
</evidence>
<keyword evidence="8 9" id="KW-0807">Transducer</keyword>
<dbReference type="PRINTS" id="PR00237">
    <property type="entry name" value="GPCRRHODOPSN"/>
</dbReference>
<gene>
    <name evidence="13" type="primary">LOC106461969</name>
</gene>
<evidence type="ECO:0000256" key="2">
    <source>
        <dbReference type="ARBA" id="ARBA00010663"/>
    </source>
</evidence>
<proteinExistence type="inferred from homology"/>
<dbReference type="InterPro" id="IPR000204">
    <property type="entry name" value="Orexin_rcpt"/>
</dbReference>
<feature type="domain" description="G-protein coupled receptors family 1 profile" evidence="11">
    <location>
        <begin position="107"/>
        <end position="393"/>
    </location>
</feature>
<dbReference type="PRINTS" id="PR01064">
    <property type="entry name" value="OREXINR"/>
</dbReference>
<feature type="transmembrane region" description="Helical" evidence="10">
    <location>
        <begin position="207"/>
        <end position="227"/>
    </location>
</feature>
<dbReference type="PROSITE" id="PS00237">
    <property type="entry name" value="G_PROTEIN_RECEP_F1_1"/>
    <property type="match status" value="1"/>
</dbReference>
<feature type="transmembrane region" description="Helical" evidence="10">
    <location>
        <begin position="128"/>
        <end position="147"/>
    </location>
</feature>
<feature type="transmembrane region" description="Helical" evidence="10">
    <location>
        <begin position="167"/>
        <end position="186"/>
    </location>
</feature>
<evidence type="ECO:0000256" key="10">
    <source>
        <dbReference type="SAM" id="Phobius"/>
    </source>
</evidence>
<keyword evidence="6 10" id="KW-0472">Membrane</keyword>
<dbReference type="RefSeq" id="XP_022244797.1">
    <property type="nucleotide sequence ID" value="XM_022389089.1"/>
</dbReference>
<reference evidence="13" key="1">
    <citation type="submission" date="2025-08" db="UniProtKB">
        <authorList>
            <consortium name="RefSeq"/>
        </authorList>
    </citation>
    <scope>IDENTIFICATION</scope>
    <source>
        <tissue evidence="13">Muscle</tissue>
    </source>
</reference>
<protein>
    <submittedName>
        <fullName evidence="13">Orexin receptor type 1-like</fullName>
    </submittedName>
</protein>
<evidence type="ECO:0000256" key="3">
    <source>
        <dbReference type="ARBA" id="ARBA00022692"/>
    </source>
</evidence>
<feature type="transmembrane region" description="Helical" evidence="10">
    <location>
        <begin position="257"/>
        <end position="278"/>
    </location>
</feature>
<evidence type="ECO:0000256" key="6">
    <source>
        <dbReference type="ARBA" id="ARBA00023136"/>
    </source>
</evidence>
<dbReference type="Pfam" id="PF00001">
    <property type="entry name" value="7tm_1"/>
    <property type="match status" value="1"/>
</dbReference>
<organism evidence="12 13">
    <name type="scientific">Limulus polyphemus</name>
    <name type="common">Atlantic horseshoe crab</name>
    <dbReference type="NCBI Taxonomy" id="6850"/>
    <lineage>
        <taxon>Eukaryota</taxon>
        <taxon>Metazoa</taxon>
        <taxon>Ecdysozoa</taxon>
        <taxon>Arthropoda</taxon>
        <taxon>Chelicerata</taxon>
        <taxon>Merostomata</taxon>
        <taxon>Xiphosura</taxon>
        <taxon>Limulidae</taxon>
        <taxon>Limulus</taxon>
    </lineage>
</organism>
<accession>A0ABM1SME1</accession>
<dbReference type="GeneID" id="106461969"/>
<evidence type="ECO:0000256" key="1">
    <source>
        <dbReference type="ARBA" id="ARBA00004141"/>
    </source>
</evidence>
<dbReference type="SMART" id="SM01381">
    <property type="entry name" value="7TM_GPCR_Srsx"/>
    <property type="match status" value="1"/>
</dbReference>
<keyword evidence="3 9" id="KW-0812">Transmembrane</keyword>
<keyword evidence="4 10" id="KW-1133">Transmembrane helix</keyword>
<dbReference type="PROSITE" id="PS50262">
    <property type="entry name" value="G_PROTEIN_RECEP_F1_2"/>
    <property type="match status" value="1"/>
</dbReference>
<dbReference type="InterPro" id="IPR000276">
    <property type="entry name" value="GPCR_Rhodpsn"/>
</dbReference>
<evidence type="ECO:0000256" key="8">
    <source>
        <dbReference type="ARBA" id="ARBA00023224"/>
    </source>
</evidence>
<dbReference type="Proteomes" id="UP000694941">
    <property type="component" value="Unplaced"/>
</dbReference>
<evidence type="ECO:0000313" key="12">
    <source>
        <dbReference type="Proteomes" id="UP000694941"/>
    </source>
</evidence>
<feature type="transmembrane region" description="Helical" evidence="10">
    <location>
        <begin position="338"/>
        <end position="356"/>
    </location>
</feature>
<dbReference type="PANTHER" id="PTHR45695">
    <property type="entry name" value="LEUCOKININ RECEPTOR-RELATED"/>
    <property type="match status" value="1"/>
</dbReference>
<name>A0ABM1SME1_LIMPO</name>
<dbReference type="Gene3D" id="1.20.1070.10">
    <property type="entry name" value="Rhodopsin 7-helix transmembrane proteins"/>
    <property type="match status" value="1"/>
</dbReference>
<feature type="transmembrane region" description="Helical" evidence="10">
    <location>
        <begin position="91"/>
        <end position="116"/>
    </location>
</feature>
<keyword evidence="7 9" id="KW-0675">Receptor</keyword>
<evidence type="ECO:0000256" key="4">
    <source>
        <dbReference type="ARBA" id="ARBA00022989"/>
    </source>
</evidence>
<evidence type="ECO:0000313" key="13">
    <source>
        <dbReference type="RefSeq" id="XP_022244797.1"/>
    </source>
</evidence>